<feature type="compositionally biased region" description="Pro residues" evidence="9">
    <location>
        <begin position="875"/>
        <end position="896"/>
    </location>
</feature>
<feature type="compositionally biased region" description="Low complexity" evidence="9">
    <location>
        <begin position="1012"/>
        <end position="1027"/>
    </location>
</feature>
<dbReference type="SUPFAM" id="SSF48371">
    <property type="entry name" value="ARM repeat"/>
    <property type="match status" value="1"/>
</dbReference>
<dbReference type="PANTHER" id="PTHR14428:SF5">
    <property type="entry name" value="NUCLEOLAR COMPLEX PROTEIN 3 HOMOLOG"/>
    <property type="match status" value="1"/>
</dbReference>
<accession>A0A9Q0EII6</accession>
<evidence type="ECO:0000259" key="11">
    <source>
        <dbReference type="Pfam" id="PF07540"/>
    </source>
</evidence>
<evidence type="ECO:0000313" key="12">
    <source>
        <dbReference type="EMBL" id="KAJ3607954.1"/>
    </source>
</evidence>
<feature type="region of interest" description="Disordered" evidence="9">
    <location>
        <begin position="168"/>
        <end position="197"/>
    </location>
</feature>
<feature type="compositionally biased region" description="Low complexity" evidence="9">
    <location>
        <begin position="941"/>
        <end position="971"/>
    </location>
</feature>
<feature type="compositionally biased region" description="Basic and acidic residues" evidence="9">
    <location>
        <begin position="24"/>
        <end position="42"/>
    </location>
</feature>
<comment type="subcellular location">
    <subcellularLocation>
        <location evidence="1">Nucleus</location>
        <location evidence="1">Nucleolus</location>
    </subcellularLocation>
</comment>
<feature type="region of interest" description="Disordered" evidence="9">
    <location>
        <begin position="1"/>
        <end position="84"/>
    </location>
</feature>
<dbReference type="GO" id="GO:0005730">
    <property type="term" value="C:nucleolus"/>
    <property type="evidence" value="ECO:0007669"/>
    <property type="project" value="UniProtKB-SubCell"/>
</dbReference>
<dbReference type="EMBL" id="JANIIK010000040">
    <property type="protein sequence ID" value="KAJ3607954.1"/>
    <property type="molecule type" value="Genomic_DNA"/>
</dbReference>
<evidence type="ECO:0000256" key="1">
    <source>
        <dbReference type="ARBA" id="ARBA00004604"/>
    </source>
</evidence>
<feature type="compositionally biased region" description="Basic and acidic residues" evidence="9">
    <location>
        <begin position="133"/>
        <end position="146"/>
    </location>
</feature>
<feature type="region of interest" description="Disordered" evidence="9">
    <location>
        <begin position="441"/>
        <end position="460"/>
    </location>
</feature>
<evidence type="ECO:0000256" key="7">
    <source>
        <dbReference type="ARBA" id="ARBA00032937"/>
    </source>
</evidence>
<feature type="compositionally biased region" description="Low complexity" evidence="9">
    <location>
        <begin position="781"/>
        <end position="795"/>
    </location>
</feature>
<dbReference type="PRINTS" id="PR01217">
    <property type="entry name" value="PRICHEXTENSN"/>
</dbReference>
<dbReference type="InterPro" id="IPR011501">
    <property type="entry name" value="Noc3_N"/>
</dbReference>
<feature type="region of interest" description="Disordered" evidence="9">
    <location>
        <begin position="985"/>
        <end position="1074"/>
    </location>
</feature>
<evidence type="ECO:0000256" key="4">
    <source>
        <dbReference type="ARBA" id="ARBA00023054"/>
    </source>
</evidence>
<evidence type="ECO:0000256" key="9">
    <source>
        <dbReference type="SAM" id="MobiDB-lite"/>
    </source>
</evidence>
<feature type="compositionally biased region" description="Acidic residues" evidence="9">
    <location>
        <begin position="73"/>
        <end position="84"/>
    </location>
</feature>
<dbReference type="AlphaFoldDB" id="A0A9Q0EII6"/>
<feature type="domain" description="CCAAT-binding factor" evidence="10">
    <location>
        <begin position="556"/>
        <end position="709"/>
    </location>
</feature>
<name>A0A9Q0EII6_9TELE</name>
<feature type="region of interest" description="Disordered" evidence="9">
    <location>
        <begin position="775"/>
        <end position="971"/>
    </location>
</feature>
<evidence type="ECO:0000259" key="10">
    <source>
        <dbReference type="Pfam" id="PF03914"/>
    </source>
</evidence>
<organism evidence="12 13">
    <name type="scientific">Muraenolepis orangiensis</name>
    <name type="common">Patagonian moray cod</name>
    <dbReference type="NCBI Taxonomy" id="630683"/>
    <lineage>
        <taxon>Eukaryota</taxon>
        <taxon>Metazoa</taxon>
        <taxon>Chordata</taxon>
        <taxon>Craniata</taxon>
        <taxon>Vertebrata</taxon>
        <taxon>Euteleostomi</taxon>
        <taxon>Actinopterygii</taxon>
        <taxon>Neopterygii</taxon>
        <taxon>Teleostei</taxon>
        <taxon>Neoteleostei</taxon>
        <taxon>Acanthomorphata</taxon>
        <taxon>Zeiogadaria</taxon>
        <taxon>Gadariae</taxon>
        <taxon>Gadiformes</taxon>
        <taxon>Muraenolepidoidei</taxon>
        <taxon>Muraenolepididae</taxon>
        <taxon>Muraenolepis</taxon>
    </lineage>
</organism>
<evidence type="ECO:0000256" key="5">
    <source>
        <dbReference type="ARBA" id="ARBA00023242"/>
    </source>
</evidence>
<dbReference type="GO" id="GO:0003682">
    <property type="term" value="F:chromatin binding"/>
    <property type="evidence" value="ECO:0007669"/>
    <property type="project" value="TreeGrafter"/>
</dbReference>
<feature type="region of interest" description="Disordered" evidence="9">
    <location>
        <begin position="113"/>
        <end position="146"/>
    </location>
</feature>
<evidence type="ECO:0000256" key="2">
    <source>
        <dbReference type="ARBA" id="ARBA00007797"/>
    </source>
</evidence>
<keyword evidence="4 8" id="KW-0175">Coiled coil</keyword>
<comment type="caution">
    <text evidence="12">The sequence shown here is derived from an EMBL/GenBank/DDBJ whole genome shotgun (WGS) entry which is preliminary data.</text>
</comment>
<evidence type="ECO:0000256" key="3">
    <source>
        <dbReference type="ARBA" id="ARBA00015430"/>
    </source>
</evidence>
<feature type="compositionally biased region" description="Low complexity" evidence="9">
    <location>
        <begin position="825"/>
        <end position="839"/>
    </location>
</feature>
<feature type="compositionally biased region" description="Pro residues" evidence="9">
    <location>
        <begin position="810"/>
        <end position="824"/>
    </location>
</feature>
<evidence type="ECO:0000256" key="6">
    <source>
        <dbReference type="ARBA" id="ARBA00032701"/>
    </source>
</evidence>
<evidence type="ECO:0000313" key="13">
    <source>
        <dbReference type="Proteomes" id="UP001148018"/>
    </source>
</evidence>
<keyword evidence="5" id="KW-0539">Nucleus</keyword>
<dbReference type="Pfam" id="PF03914">
    <property type="entry name" value="CBF"/>
    <property type="match status" value="1"/>
</dbReference>
<dbReference type="GO" id="GO:0006270">
    <property type="term" value="P:DNA replication initiation"/>
    <property type="evidence" value="ECO:0007669"/>
    <property type="project" value="TreeGrafter"/>
</dbReference>
<comment type="similarity">
    <text evidence="2">Belongs to the CBF/MAK21 family.</text>
</comment>
<feature type="coiled-coil region" evidence="8">
    <location>
        <begin position="303"/>
        <end position="330"/>
    </location>
</feature>
<feature type="domain" description="Nucleolar complex-associated protein 3 N-terminal" evidence="11">
    <location>
        <begin position="215"/>
        <end position="309"/>
    </location>
</feature>
<reference evidence="12" key="1">
    <citation type="submission" date="2022-07" db="EMBL/GenBank/DDBJ databases">
        <title>Chromosome-level genome of Muraenolepis orangiensis.</title>
        <authorList>
            <person name="Kim J."/>
        </authorList>
    </citation>
    <scope>NUCLEOTIDE SEQUENCE</scope>
    <source>
        <strain evidence="12">KU_S4_2022</strain>
        <tissue evidence="12">Muscle</tissue>
    </source>
</reference>
<evidence type="ECO:0000256" key="8">
    <source>
        <dbReference type="SAM" id="Coils"/>
    </source>
</evidence>
<keyword evidence="13" id="KW-1185">Reference proteome</keyword>
<dbReference type="Pfam" id="PF07540">
    <property type="entry name" value="NOC3p"/>
    <property type="match status" value="1"/>
</dbReference>
<feature type="compositionally biased region" description="Acidic residues" evidence="9">
    <location>
        <begin position="175"/>
        <end position="195"/>
    </location>
</feature>
<dbReference type="PANTHER" id="PTHR14428">
    <property type="entry name" value="NUCLEOLAR COMPLEX PROTEIN 3"/>
    <property type="match status" value="1"/>
</dbReference>
<dbReference type="OrthoDB" id="10263597at2759"/>
<dbReference type="InterPro" id="IPR016024">
    <property type="entry name" value="ARM-type_fold"/>
</dbReference>
<feature type="compositionally biased region" description="Pro residues" evidence="9">
    <location>
        <begin position="915"/>
        <end position="940"/>
    </location>
</feature>
<dbReference type="InterPro" id="IPR016903">
    <property type="entry name" value="Nucleolar_cplx-assoc_3"/>
</dbReference>
<feature type="compositionally biased region" description="Basic residues" evidence="9">
    <location>
        <begin position="1"/>
        <end position="17"/>
    </location>
</feature>
<dbReference type="InterPro" id="IPR005612">
    <property type="entry name" value="CCAAT-binding_factor"/>
</dbReference>
<feature type="compositionally biased region" description="Low complexity" evidence="9">
    <location>
        <begin position="897"/>
        <end position="914"/>
    </location>
</feature>
<protein>
    <recommendedName>
        <fullName evidence="3">Nucleolar complex protein 3 homolog</fullName>
    </recommendedName>
    <alternativeName>
        <fullName evidence="7">NOC3-like protein</fullName>
    </alternativeName>
    <alternativeName>
        <fullName evidence="6">Nucleolar complex-associated protein 3-like protein</fullName>
    </alternativeName>
</protein>
<proteinExistence type="inferred from homology"/>
<feature type="compositionally biased region" description="Basic and acidic residues" evidence="9">
    <location>
        <begin position="441"/>
        <end position="456"/>
    </location>
</feature>
<dbReference type="Proteomes" id="UP001148018">
    <property type="component" value="Unassembled WGS sequence"/>
</dbReference>
<feature type="compositionally biased region" description="Low complexity" evidence="9">
    <location>
        <begin position="860"/>
        <end position="874"/>
    </location>
</feature>
<sequence length="1147" mass="126969">MGPPRSKKRKPTFRRLLKTSSLKIDNKTKNRRFKQENVDKKQKKEKKKLRSALKDVSIRTARPLEVYKKTPEEEQEAEDEDEEFLESLPTDMMEEEDLEQIKAMARKASFITRDLSSSEPVHSQKRKGGRSMESYEKVPRKMRKEEQKEVIHLLPIKDKSRIIPQSMEKPVVQKEEEEEEDGEMELSENEEEVEEAVPLNAEERETLRIQKLTEKKLRIAMLGSAIISDPNNNIRKLKELRSMLVETDSYVAVTVRKLVMVSLMEIFKDIVPAYRIRPLTEEEKAAKVKRDTQQLREFEEGLVSQYKFYLENLEQTIKDWKQKKLKRSQAVALQAYRSLAEVAIRCVCELLVALPHFNFHNNIIVVLVPLMDDSSKKVSEMCCEAMRTLFREDKLGYASLGAVKVLSGMIKGRHFDVRPELLKTLTSLRIKEVDLKRDTEDTAPKKRFMNNHEKRTSLSRMKRKWKKAEEKLEKELLEAEASENKDQKLKLHTETLNIVFLIYFRILKKAQKSVLLPAVLEGLAKFAHLINLEFFDDLLNVLQNLIRSGDLTNRESLHCIQTAFNILSGQGDVLNIDPLKFYNHLYKTLMSLHAGAPNDDIIIVLQCLDVMLTKRRKQVTLQRAMAFVKRLSTLSLHVLPNACIGIMAASRHVIHAFPKCDLLLDSDGQGSGVYLPELDEPEYCNPQNTSLWELHTLMRHYQPIVRKFASHLSLGAPSEGSGALGVNLSRRSPGQLFEDYSFKDMTFNPPVGAPTTKKRDYFTIGPSLLDQELKEQPPPALTSLPLPSPASLCPHPHQPPPVLTQTSLPLPSPASPCPHQPPPALTSLPLPSPASLCPHPHQPPPALTSLPLPSPPPPALTSLPLPSPASLCPHPHQPPPALLPLPSPASPCPHQPPSALTLTSLPLSSPKPASLCPPQPPPALTSLPLPSPASPCPHQPPSALTLTSLPLPSPASPALTTSPCPHQPPSALTLTSLPLLCGGPQVLTGTPGPQGPQVLTGTPGPQGPQVLTGTPGPHRTPGPQGHQVLTGTPGPHRDPRSSQGPQVLRDTRSSQGPQVLTGTPGPQGPQVLTGTPGPCLYPALTWSSPHLVPVCIQPSPGPALTWFLSVSSPHLVPICIRPSPGPALTWSLSVSSPHLGTRDLTST</sequence>
<gene>
    <name evidence="12" type="ORF">NHX12_025005</name>
</gene>
<feature type="compositionally biased region" description="Pro residues" evidence="9">
    <location>
        <begin position="840"/>
        <end position="859"/>
    </location>
</feature>